<dbReference type="InterPro" id="IPR005303">
    <property type="entry name" value="MOCOS_middle"/>
</dbReference>
<evidence type="ECO:0000313" key="4">
    <source>
        <dbReference type="Proteomes" id="UP000747542"/>
    </source>
</evidence>
<dbReference type="GO" id="GO:0030170">
    <property type="term" value="F:pyridoxal phosphate binding"/>
    <property type="evidence" value="ECO:0007669"/>
    <property type="project" value="InterPro"/>
</dbReference>
<dbReference type="SUPFAM" id="SSF141673">
    <property type="entry name" value="MOSC N-terminal domain-like"/>
    <property type="match status" value="1"/>
</dbReference>
<gene>
    <name evidence="3" type="primary">Marc1-L2</name>
    <name evidence="3" type="ORF">Hamer_G013964</name>
</gene>
<name>A0A8J5MRI7_HOMAM</name>
<feature type="domain" description="MOSC" evidence="2">
    <location>
        <begin position="135"/>
        <end position="267"/>
    </location>
</feature>
<keyword evidence="1" id="KW-0472">Membrane</keyword>
<dbReference type="AlphaFoldDB" id="A0A8J5MRI7"/>
<dbReference type="Pfam" id="PF03473">
    <property type="entry name" value="MOSC"/>
    <property type="match status" value="1"/>
</dbReference>
<evidence type="ECO:0000256" key="1">
    <source>
        <dbReference type="SAM" id="Phobius"/>
    </source>
</evidence>
<organism evidence="3 4">
    <name type="scientific">Homarus americanus</name>
    <name type="common">American lobster</name>
    <dbReference type="NCBI Taxonomy" id="6706"/>
    <lineage>
        <taxon>Eukaryota</taxon>
        <taxon>Metazoa</taxon>
        <taxon>Ecdysozoa</taxon>
        <taxon>Arthropoda</taxon>
        <taxon>Crustacea</taxon>
        <taxon>Multicrustacea</taxon>
        <taxon>Malacostraca</taxon>
        <taxon>Eumalacostraca</taxon>
        <taxon>Eucarida</taxon>
        <taxon>Decapoda</taxon>
        <taxon>Pleocyemata</taxon>
        <taxon>Astacidea</taxon>
        <taxon>Nephropoidea</taxon>
        <taxon>Nephropidae</taxon>
        <taxon>Homarus</taxon>
    </lineage>
</organism>
<protein>
    <submittedName>
        <fullName evidence="3">Mitochondrial amidoxime-reducing component 1-like 2</fullName>
    </submittedName>
</protein>
<reference evidence="3" key="1">
    <citation type="journal article" date="2021" name="Sci. Adv.">
        <title>The American lobster genome reveals insights on longevity, neural, and immune adaptations.</title>
        <authorList>
            <person name="Polinski J.M."/>
            <person name="Zimin A.V."/>
            <person name="Clark K.F."/>
            <person name="Kohn A.B."/>
            <person name="Sadowski N."/>
            <person name="Timp W."/>
            <person name="Ptitsyn A."/>
            <person name="Khanna P."/>
            <person name="Romanova D.Y."/>
            <person name="Williams P."/>
            <person name="Greenwood S.J."/>
            <person name="Moroz L.L."/>
            <person name="Walt D.R."/>
            <person name="Bodnar A.G."/>
        </authorList>
    </citation>
    <scope>NUCLEOTIDE SEQUENCE</scope>
    <source>
        <strain evidence="3">GMGI-L3</strain>
    </source>
</reference>
<proteinExistence type="predicted"/>
<sequence length="278" mass="31222">MLDKKTSVGVGVGVGVTALTGWWAWKYYTSTRLPDKWEEVGEVYQLSIFPLKSGRGVSVKEAQATTHGLAHHTLQDRVLMAVTAEGTLLPGRPSGRLRRVMTKIEGHVATLEAEGHTPITMKVRLLYKGNVAEEREALNAEKFKFKQFRKTDKVYFANNTAYMMTTTASLENLNKCLDTPITMTQIRPNIEIVGTAPHDEDDWAFVYEDDDEPFYRRLTPEVGTSPYRKITEPPVMVKAWPDKVIFGANFGIDVTGTIRVGDKVLVARASQYPKFMGY</sequence>
<feature type="transmembrane region" description="Helical" evidence="1">
    <location>
        <begin position="7"/>
        <end position="25"/>
    </location>
</feature>
<dbReference type="GO" id="GO:0003824">
    <property type="term" value="F:catalytic activity"/>
    <property type="evidence" value="ECO:0007669"/>
    <property type="project" value="InterPro"/>
</dbReference>
<dbReference type="GO" id="GO:0030151">
    <property type="term" value="F:molybdenum ion binding"/>
    <property type="evidence" value="ECO:0007669"/>
    <property type="project" value="InterPro"/>
</dbReference>
<dbReference type="PROSITE" id="PS51340">
    <property type="entry name" value="MOSC"/>
    <property type="match status" value="1"/>
</dbReference>
<dbReference type="InterPro" id="IPR005302">
    <property type="entry name" value="MoCF_Sase_C"/>
</dbReference>
<comment type="caution">
    <text evidence="3">The sequence shown here is derived from an EMBL/GenBank/DDBJ whole genome shotgun (WGS) entry which is preliminary data.</text>
</comment>
<keyword evidence="4" id="KW-1185">Reference proteome</keyword>
<accession>A0A8J5MRI7</accession>
<evidence type="ECO:0000259" key="2">
    <source>
        <dbReference type="PROSITE" id="PS51340"/>
    </source>
</evidence>
<dbReference type="EMBL" id="JAHLQT010029499">
    <property type="protein sequence ID" value="KAG7161333.1"/>
    <property type="molecule type" value="Genomic_DNA"/>
</dbReference>
<dbReference type="Proteomes" id="UP000747542">
    <property type="component" value="Unassembled WGS sequence"/>
</dbReference>
<keyword evidence="1" id="KW-1133">Transmembrane helix</keyword>
<dbReference type="Pfam" id="PF03476">
    <property type="entry name" value="MOSC_N"/>
    <property type="match status" value="1"/>
</dbReference>
<keyword evidence="1" id="KW-0812">Transmembrane</keyword>
<evidence type="ECO:0000313" key="3">
    <source>
        <dbReference type="EMBL" id="KAG7161333.1"/>
    </source>
</evidence>